<gene>
    <name evidence="5" type="primary">ogg</name>
    <name evidence="5" type="ORF">R69888_06842</name>
</gene>
<accession>A0ABN7N5Q2</accession>
<keyword evidence="4" id="KW-0326">Glycosidase</keyword>
<organism evidence="5 6">
    <name type="scientific">Paraburkholderia haematera</name>
    <dbReference type="NCBI Taxonomy" id="2793077"/>
    <lineage>
        <taxon>Bacteria</taxon>
        <taxon>Pseudomonadati</taxon>
        <taxon>Pseudomonadota</taxon>
        <taxon>Betaproteobacteria</taxon>
        <taxon>Burkholderiales</taxon>
        <taxon>Burkholderiaceae</taxon>
        <taxon>Paraburkholderia</taxon>
    </lineage>
</organism>
<dbReference type="Proteomes" id="UP000672526">
    <property type="component" value="Unassembled WGS sequence"/>
</dbReference>
<evidence type="ECO:0000313" key="5">
    <source>
        <dbReference type="EMBL" id="CAE6837566.1"/>
    </source>
</evidence>
<evidence type="ECO:0000313" key="6">
    <source>
        <dbReference type="Proteomes" id="UP000672526"/>
    </source>
</evidence>
<evidence type="ECO:0000256" key="3">
    <source>
        <dbReference type="ARBA" id="ARBA00023204"/>
    </source>
</evidence>
<name>A0ABN7N5Q2_9BURK</name>
<keyword evidence="3" id="KW-0234">DNA repair</keyword>
<evidence type="ECO:0000256" key="1">
    <source>
        <dbReference type="ARBA" id="ARBA00022763"/>
    </source>
</evidence>
<protein>
    <submittedName>
        <fullName evidence="5">N-glycosylase/DNA lyase</fullName>
    </submittedName>
</protein>
<evidence type="ECO:0000256" key="4">
    <source>
        <dbReference type="ARBA" id="ARBA00023295"/>
    </source>
</evidence>
<proteinExistence type="predicted"/>
<dbReference type="EMBL" id="CAJNBK010000046">
    <property type="protein sequence ID" value="CAE6837566.1"/>
    <property type="molecule type" value="Genomic_DNA"/>
</dbReference>
<dbReference type="Gene3D" id="1.10.340.30">
    <property type="entry name" value="Hypothetical protein, domain 2"/>
    <property type="match status" value="1"/>
</dbReference>
<evidence type="ECO:0000256" key="2">
    <source>
        <dbReference type="ARBA" id="ARBA00022801"/>
    </source>
</evidence>
<comment type="caution">
    <text evidence="5">The sequence shown here is derived from an EMBL/GenBank/DDBJ whole genome shotgun (WGS) entry which is preliminary data.</text>
</comment>
<keyword evidence="6" id="KW-1185">Reference proteome</keyword>
<dbReference type="GO" id="GO:0016829">
    <property type="term" value="F:lyase activity"/>
    <property type="evidence" value="ECO:0007669"/>
    <property type="project" value="UniProtKB-KW"/>
</dbReference>
<keyword evidence="1" id="KW-0227">DNA damage</keyword>
<dbReference type="SUPFAM" id="SSF48150">
    <property type="entry name" value="DNA-glycosylase"/>
    <property type="match status" value="1"/>
</dbReference>
<dbReference type="RefSeq" id="WP_407946096.1">
    <property type="nucleotide sequence ID" value="NZ_CAJNBK010000046.1"/>
</dbReference>
<reference evidence="5 6" key="1">
    <citation type="submission" date="2021-02" db="EMBL/GenBank/DDBJ databases">
        <authorList>
            <person name="Vanwijnsberghe S."/>
        </authorList>
    </citation>
    <scope>NUCLEOTIDE SEQUENCE [LARGE SCALE GENOMIC DNA]</scope>
    <source>
        <strain evidence="5 6">LMG 31837</strain>
    </source>
</reference>
<keyword evidence="5" id="KW-0456">Lyase</keyword>
<dbReference type="Pfam" id="PF22175">
    <property type="entry name" value="Ogg-HhH"/>
    <property type="match status" value="1"/>
</dbReference>
<dbReference type="InterPro" id="IPR011257">
    <property type="entry name" value="DNA_glycosylase"/>
</dbReference>
<dbReference type="InterPro" id="IPR012092">
    <property type="entry name" value="DNA_glyclase/AP_lyase_Ogg"/>
</dbReference>
<sequence length="230" mass="26128">MLSPAKLTAATVAIARDVQARLNADRRPDRSEQVLWRELSCCILSSQVQYSLASAAAKRIHDRRILTGTKKTTYRRIEQRLFNALASPLDVVGSSQRYRFPRARATQLARCWMRLNSQTLTASLSEHTDPCSLRHWLVSEMCGLGPKQASMFMRNVGITYDMAVIDRHVIKYMANIGMIPSPSISITSLRSYERFEKELSRHAVEHGFSVGVFDWAIWIVMRAATQLDLL</sequence>
<keyword evidence="2" id="KW-0378">Hydrolase</keyword>